<reference evidence="1" key="1">
    <citation type="journal article" date="2021" name="Environ. Microbiol.">
        <title>New insights into the diversity and evolution of the archaeal mobilome from three complete genomes of Saccharolobus shibatae.</title>
        <authorList>
            <person name="Medvedeva S."/>
            <person name="Brandt D."/>
            <person name="Cvirkaite-Krupovic V."/>
            <person name="Liu Y."/>
            <person name="Severinov K."/>
            <person name="Ishino S."/>
            <person name="Ishino Y."/>
            <person name="Prangishvili D."/>
            <person name="Kalinowski J."/>
            <person name="Krupovic M."/>
        </authorList>
    </citation>
    <scope>NUCLEOTIDE SEQUENCE</scope>
    <source>
        <strain evidence="1">B12</strain>
    </source>
</reference>
<accession>A0A8F5BMJ4</accession>
<proteinExistence type="predicted"/>
<protein>
    <submittedName>
        <fullName evidence="1">Uncharacterized protein</fullName>
    </submittedName>
</protein>
<dbReference type="Proteomes" id="UP000694018">
    <property type="component" value="Chromosome"/>
</dbReference>
<evidence type="ECO:0000313" key="2">
    <source>
        <dbReference type="Proteomes" id="UP000694018"/>
    </source>
</evidence>
<organism evidence="1 2">
    <name type="scientific">Saccharolobus shibatae (strain ATCC 51178 / DSM 5389 / JCM 8931 / NBRC 15437 / B12)</name>
    <name type="common">Sulfolobus shibatae</name>
    <dbReference type="NCBI Taxonomy" id="523848"/>
    <lineage>
        <taxon>Archaea</taxon>
        <taxon>Thermoproteota</taxon>
        <taxon>Thermoprotei</taxon>
        <taxon>Sulfolobales</taxon>
        <taxon>Sulfolobaceae</taxon>
        <taxon>Saccharolobus</taxon>
    </lineage>
</organism>
<dbReference type="KEGG" id="sshi:J5U23_00900"/>
<name>A0A8F5BMJ4_SACSH</name>
<dbReference type="EMBL" id="CP077717">
    <property type="protein sequence ID" value="QXJ28032.1"/>
    <property type="molecule type" value="Genomic_DNA"/>
</dbReference>
<dbReference type="AlphaFoldDB" id="A0A8F5BMJ4"/>
<evidence type="ECO:0000313" key="1">
    <source>
        <dbReference type="EMBL" id="QXJ28032.1"/>
    </source>
</evidence>
<gene>
    <name evidence="1" type="ORF">J5U23_00900</name>
</gene>
<sequence>MPLFPIKLYLGFNGNRLLRLINKILLINLIALEEFLWK</sequence>